<feature type="compositionally biased region" description="Polar residues" evidence="1">
    <location>
        <begin position="780"/>
        <end position="802"/>
    </location>
</feature>
<dbReference type="PANTHER" id="PTHR47743:SF2">
    <property type="entry name" value="ACROSOMAL PROTEIN KIAA1210"/>
    <property type="match status" value="1"/>
</dbReference>
<proteinExistence type="predicted"/>
<dbReference type="InterPro" id="IPR026713">
    <property type="entry name" value="CRACD-like"/>
</dbReference>
<comment type="caution">
    <text evidence="3">The sequence shown here is derived from an EMBL/GenBank/DDBJ whole genome shotgun (WGS) entry which is preliminary data.</text>
</comment>
<feature type="region of interest" description="Disordered" evidence="1">
    <location>
        <begin position="448"/>
        <end position="651"/>
    </location>
</feature>
<feature type="compositionally biased region" description="Polar residues" evidence="1">
    <location>
        <begin position="753"/>
        <end position="766"/>
    </location>
</feature>
<evidence type="ECO:0000313" key="3">
    <source>
        <dbReference type="EMBL" id="KAF4105219.1"/>
    </source>
</evidence>
<feature type="region of interest" description="Disordered" evidence="1">
    <location>
        <begin position="155"/>
        <end position="182"/>
    </location>
</feature>
<feature type="region of interest" description="Disordered" evidence="1">
    <location>
        <begin position="264"/>
        <end position="373"/>
    </location>
</feature>
<feature type="compositionally biased region" description="Basic and acidic residues" evidence="1">
    <location>
        <begin position="273"/>
        <end position="294"/>
    </location>
</feature>
<dbReference type="InterPro" id="IPR028030">
    <property type="entry name" value="DUF4592"/>
</dbReference>
<dbReference type="Proteomes" id="UP000579812">
    <property type="component" value="Unassembled WGS sequence"/>
</dbReference>
<dbReference type="AlphaFoldDB" id="A0A7J6CD62"/>
<feature type="compositionally biased region" description="Basic and acidic residues" evidence="1">
    <location>
        <begin position="352"/>
        <end position="367"/>
    </location>
</feature>
<protein>
    <recommendedName>
        <fullName evidence="2">DUF4592 domain-containing protein</fullName>
    </recommendedName>
</protein>
<accession>A0A7J6CD62</accession>
<feature type="region of interest" description="Disordered" evidence="1">
    <location>
        <begin position="753"/>
        <end position="805"/>
    </location>
</feature>
<feature type="compositionally biased region" description="Polar residues" evidence="1">
    <location>
        <begin position="220"/>
        <end position="231"/>
    </location>
</feature>
<feature type="region of interest" description="Disordered" evidence="1">
    <location>
        <begin position="198"/>
        <end position="239"/>
    </location>
</feature>
<feature type="region of interest" description="Disordered" evidence="1">
    <location>
        <begin position="818"/>
        <end position="856"/>
    </location>
</feature>
<dbReference type="Pfam" id="PF15262">
    <property type="entry name" value="DUF4592"/>
    <property type="match status" value="1"/>
</dbReference>
<feature type="compositionally biased region" description="Acidic residues" evidence="1">
    <location>
        <begin position="543"/>
        <end position="558"/>
    </location>
</feature>
<feature type="compositionally biased region" description="Basic and acidic residues" evidence="1">
    <location>
        <begin position="301"/>
        <end position="320"/>
    </location>
</feature>
<sequence length="994" mass="107984">MKRRTSSQNSGVGGSPSDCDIMASESPDVTVATEPSEAAEECSGKKKSKFQTFKNFFVKKKRKESPAPSSESGLKASQSSDDVNTSEPTISHANSGNDCGSKINMGNKAMSHDSVFVSDSPSSETNEGLGESQDSIHGKVKSLQLQLKQAIRLGSPPSLLCGRKGEDAGALSEDDGLPCSPPEYSSLHTVLATAPHTSVDLTQSSLSMEASDSEDDQMSCEASSRPGTPQGSVPADFSLPASSVSCLDSSAARHRIAVKANACAKRKPANRQILDKRRDLRERVLVRDTEDKLRMMVTSIGEEHKDLPGEQVNDSDRESFASEQEEEEVSDSGQCQKTSATSSISAGDISEGEEHVPVEDHVPKSEVPESSWETPVTLELQTDDFLLDTGCEVVPEEQGSLLEEVLSSLKCPLASGLALEHENMLLQSEVQDINIESAVAQLEGDNIDLLNPSEPMVSTKEQSPLPDSLSESSVDSEEISEETTEEEELLEVPESAEEESVDASHQVPEDDVEKQADKAESAKESEVLLESPKTFAENVKERDEDEVDEDDVEDEAELERETKDGGDEDDELTVVEPEIQKNCTNDVEPQELGDQTGPLEPEKDETSADERESSAVNVENVPESDLTARDDVWSSVETTDEPEASAEMLLSTVSPVLESPVLHSQFSNASMSPVEQEEEPETNKLDVSDEPQEVSSEKLEGVSEQQVLESSTKEPMRMVEVRPQFTIAPAWQRSMASGGAQEQTQTITLVLPETNASNESPQTTELITPVQEERPKAARAQSSPTLLVQKDTPQLQEETTPENPFGVRLRKTPVLHRYGLDGDAPLTPTQTEFSGAQEPPDHDQSGRKPILPKKPDLLADTVMSVRKSPDTVGRISVGSSESPSWISMARQKQRNFMEISPENSPEKLPSQGDVKRQDSPASLSNPIAKEQLAQPCSPLQVFCSLELSNTSMVEKESKRSANPSTAPLAQDEPPWLALAKKKAKAWSEMPQIVQ</sequence>
<gene>
    <name evidence="3" type="ORF">G5714_014550</name>
</gene>
<feature type="region of interest" description="Disordered" evidence="1">
    <location>
        <begin position="870"/>
        <end position="929"/>
    </location>
</feature>
<evidence type="ECO:0000256" key="1">
    <source>
        <dbReference type="SAM" id="MobiDB-lite"/>
    </source>
</evidence>
<dbReference type="PANTHER" id="PTHR47743">
    <property type="entry name" value="KIAA1210 / KIAA1211 FAMILY MEMBER"/>
    <property type="match status" value="1"/>
</dbReference>
<dbReference type="OrthoDB" id="8869651at2759"/>
<feature type="compositionally biased region" description="Polar residues" evidence="1">
    <location>
        <begin position="1"/>
        <end position="10"/>
    </location>
</feature>
<evidence type="ECO:0000313" key="4">
    <source>
        <dbReference type="Proteomes" id="UP000579812"/>
    </source>
</evidence>
<feature type="compositionally biased region" description="Polar residues" evidence="1">
    <location>
        <begin position="333"/>
        <end position="345"/>
    </location>
</feature>
<feature type="compositionally biased region" description="Basic and acidic residues" evidence="1">
    <location>
        <begin position="513"/>
        <end position="526"/>
    </location>
</feature>
<keyword evidence="4" id="KW-1185">Reference proteome</keyword>
<organism evidence="3 4">
    <name type="scientific">Onychostoma macrolepis</name>
    <dbReference type="NCBI Taxonomy" id="369639"/>
    <lineage>
        <taxon>Eukaryota</taxon>
        <taxon>Metazoa</taxon>
        <taxon>Chordata</taxon>
        <taxon>Craniata</taxon>
        <taxon>Vertebrata</taxon>
        <taxon>Euteleostomi</taxon>
        <taxon>Actinopterygii</taxon>
        <taxon>Neopterygii</taxon>
        <taxon>Teleostei</taxon>
        <taxon>Ostariophysi</taxon>
        <taxon>Cypriniformes</taxon>
        <taxon>Cyprinidae</taxon>
        <taxon>Acrossocheilinae</taxon>
        <taxon>Onychostoma</taxon>
    </lineage>
</organism>
<dbReference type="EMBL" id="JAAMOB010000014">
    <property type="protein sequence ID" value="KAF4105219.1"/>
    <property type="molecule type" value="Genomic_DNA"/>
</dbReference>
<feature type="compositionally biased region" description="Polar residues" evidence="1">
    <location>
        <begin position="198"/>
        <end position="210"/>
    </location>
</feature>
<reference evidence="3 4" key="1">
    <citation type="submission" date="2020-04" db="EMBL/GenBank/DDBJ databases">
        <title>Chromosome-level genome assembly of a cyprinid fish Onychostoma macrolepis by integration of Nanopore Sequencing, Bionano and Hi-C technology.</title>
        <authorList>
            <person name="Wang D."/>
        </authorList>
    </citation>
    <scope>NUCLEOTIDE SEQUENCE [LARGE SCALE GENOMIC DNA]</scope>
    <source>
        <strain evidence="3">SWU-2019</strain>
        <tissue evidence="3">Muscle</tissue>
    </source>
</reference>
<feature type="region of interest" description="Disordered" evidence="1">
    <location>
        <begin position="1"/>
        <end position="143"/>
    </location>
</feature>
<feature type="region of interest" description="Disordered" evidence="1">
    <location>
        <begin position="952"/>
        <end position="975"/>
    </location>
</feature>
<evidence type="ECO:0000259" key="2">
    <source>
        <dbReference type="Pfam" id="PF15262"/>
    </source>
</evidence>
<feature type="compositionally biased region" description="Basic and acidic residues" evidence="1">
    <location>
        <begin position="600"/>
        <end position="613"/>
    </location>
</feature>
<feature type="compositionally biased region" description="Polar residues" evidence="1">
    <location>
        <begin position="117"/>
        <end position="126"/>
    </location>
</feature>
<name>A0A7J6CD62_9TELE</name>
<feature type="domain" description="DUF4592" evidence="2">
    <location>
        <begin position="149"/>
        <end position="260"/>
    </location>
</feature>
<feature type="compositionally biased region" description="Polar residues" evidence="1">
    <location>
        <begin position="664"/>
        <end position="673"/>
    </location>
</feature>
<feature type="compositionally biased region" description="Acidic residues" evidence="1">
    <location>
        <begin position="474"/>
        <end position="501"/>
    </location>
</feature>
<feature type="region of interest" description="Disordered" evidence="1">
    <location>
        <begin position="664"/>
        <end position="716"/>
    </location>
</feature>
<feature type="compositionally biased region" description="Low complexity" evidence="1">
    <location>
        <begin position="463"/>
        <end position="473"/>
    </location>
</feature>
<feature type="compositionally biased region" description="Polar residues" evidence="1">
    <location>
        <begin position="67"/>
        <end position="98"/>
    </location>
</feature>